<dbReference type="Pfam" id="PF13602">
    <property type="entry name" value="ADH_zinc_N_2"/>
    <property type="match status" value="1"/>
</dbReference>
<dbReference type="Pfam" id="PF08240">
    <property type="entry name" value="ADH_N"/>
    <property type="match status" value="1"/>
</dbReference>
<dbReference type="PROSITE" id="PS01162">
    <property type="entry name" value="QOR_ZETA_CRYSTAL"/>
    <property type="match status" value="1"/>
</dbReference>
<dbReference type="InterPro" id="IPR020843">
    <property type="entry name" value="ER"/>
</dbReference>
<dbReference type="CDD" id="cd05289">
    <property type="entry name" value="MDR_like_2"/>
    <property type="match status" value="1"/>
</dbReference>
<dbReference type="EMBL" id="JAJUBC010000011">
    <property type="protein sequence ID" value="MDD1793773.1"/>
    <property type="molecule type" value="Genomic_DNA"/>
</dbReference>
<dbReference type="SMART" id="SM00829">
    <property type="entry name" value="PKS_ER"/>
    <property type="match status" value="1"/>
</dbReference>
<evidence type="ECO:0000313" key="4">
    <source>
        <dbReference type="Proteomes" id="UP001149400"/>
    </source>
</evidence>
<dbReference type="PANTHER" id="PTHR11695:SF294">
    <property type="entry name" value="RETICULON-4-INTERACTING PROTEIN 1, MITOCHONDRIAL"/>
    <property type="match status" value="1"/>
</dbReference>
<evidence type="ECO:0000256" key="1">
    <source>
        <dbReference type="ARBA" id="ARBA00023002"/>
    </source>
</evidence>
<reference evidence="3" key="1">
    <citation type="submission" date="2021-12" db="EMBL/GenBank/DDBJ databases">
        <title>Enterovibrio ZSDZ35 sp. nov. and Enterovibrio ZSDZ42 sp. nov., isolated from coastal seawater in Qingdao.</title>
        <authorList>
            <person name="Zhang P."/>
        </authorList>
    </citation>
    <scope>NUCLEOTIDE SEQUENCE</scope>
    <source>
        <strain evidence="3">ZSDZ42</strain>
    </source>
</reference>
<proteinExistence type="predicted"/>
<feature type="domain" description="Enoyl reductase (ER)" evidence="2">
    <location>
        <begin position="10"/>
        <end position="307"/>
    </location>
</feature>
<dbReference type="InterPro" id="IPR013154">
    <property type="entry name" value="ADH-like_N"/>
</dbReference>
<name>A0ABT5R0H6_9GAMM</name>
<dbReference type="InterPro" id="IPR036291">
    <property type="entry name" value="NAD(P)-bd_dom_sf"/>
</dbReference>
<dbReference type="SUPFAM" id="SSF50129">
    <property type="entry name" value="GroES-like"/>
    <property type="match status" value="1"/>
</dbReference>
<accession>A0ABT5R0H6</accession>
<sequence>MKALRITDYGQISMESVNRPVPGEGEVLVKVAAASINPVDWKIANGDLAVLVNQPLPLTLGWDMAGEVLKLGANVNAFNVGDRVFAMPVIGYDGAFTEYCIVKECHLAKAPISVDLVAAAALPLVSLTSWQAMFNAGQLEAGQRVLIHAGAGGVGHIAIQLAKAKGAVVITTTSEANAEFVAQLGADEIINYNEVDFETALANAKVDMVFDTLGGETQFRSLNVLKRAGKLVSITGLTPETEAKANILGISAEFVFVQANGEQLRQVAELVDTGQLTVNVAQTFSFEDITTAFDISAQGHVRGKLVMKI</sequence>
<dbReference type="PANTHER" id="PTHR11695">
    <property type="entry name" value="ALCOHOL DEHYDROGENASE RELATED"/>
    <property type="match status" value="1"/>
</dbReference>
<dbReference type="RefSeq" id="WP_274164622.1">
    <property type="nucleotide sequence ID" value="NZ_JAJUBC010000011.1"/>
</dbReference>
<dbReference type="Gene3D" id="3.40.50.720">
    <property type="entry name" value="NAD(P)-binding Rossmann-like Domain"/>
    <property type="match status" value="1"/>
</dbReference>
<dbReference type="InterPro" id="IPR002364">
    <property type="entry name" value="Quin_OxRdtase/zeta-crystal_CS"/>
</dbReference>
<evidence type="ECO:0000259" key="2">
    <source>
        <dbReference type="SMART" id="SM00829"/>
    </source>
</evidence>
<evidence type="ECO:0000313" key="3">
    <source>
        <dbReference type="EMBL" id="MDD1793773.1"/>
    </source>
</evidence>
<dbReference type="InterPro" id="IPR011032">
    <property type="entry name" value="GroES-like_sf"/>
</dbReference>
<dbReference type="SUPFAM" id="SSF51735">
    <property type="entry name" value="NAD(P)-binding Rossmann-fold domains"/>
    <property type="match status" value="1"/>
</dbReference>
<organism evidence="3 4">
    <name type="scientific">Enterovibrio gelatinilyticus</name>
    <dbReference type="NCBI Taxonomy" id="2899819"/>
    <lineage>
        <taxon>Bacteria</taxon>
        <taxon>Pseudomonadati</taxon>
        <taxon>Pseudomonadota</taxon>
        <taxon>Gammaproteobacteria</taxon>
        <taxon>Vibrionales</taxon>
        <taxon>Vibrionaceae</taxon>
        <taxon>Enterovibrio</taxon>
    </lineage>
</organism>
<dbReference type="Gene3D" id="3.90.180.10">
    <property type="entry name" value="Medium-chain alcohol dehydrogenases, catalytic domain"/>
    <property type="match status" value="1"/>
</dbReference>
<dbReference type="InterPro" id="IPR050700">
    <property type="entry name" value="YIM1/Zinc_Alcohol_DH_Fams"/>
</dbReference>
<protein>
    <submittedName>
        <fullName evidence="3">NADP-dependent oxidoreductase</fullName>
    </submittedName>
</protein>
<comment type="caution">
    <text evidence="3">The sequence shown here is derived from an EMBL/GenBank/DDBJ whole genome shotgun (WGS) entry which is preliminary data.</text>
</comment>
<dbReference type="Proteomes" id="UP001149400">
    <property type="component" value="Unassembled WGS sequence"/>
</dbReference>
<keyword evidence="4" id="KW-1185">Reference proteome</keyword>
<keyword evidence="1" id="KW-0560">Oxidoreductase</keyword>
<gene>
    <name evidence="3" type="ORF">LRP50_11585</name>
</gene>